<dbReference type="AlphaFoldDB" id="O66599"/>
<keyword evidence="5" id="KW-1015">Disulfide bond</keyword>
<dbReference type="EMBL" id="AE000657">
    <property type="protein sequence ID" value="AAC06557.1"/>
    <property type="molecule type" value="Genomic_DNA"/>
</dbReference>
<evidence type="ECO:0000256" key="3">
    <source>
        <dbReference type="ARBA" id="ARBA00023004"/>
    </source>
</evidence>
<dbReference type="RefSeq" id="WP_010880097.1">
    <property type="nucleotide sequence ID" value="NC_000918.1"/>
</dbReference>
<keyword evidence="2" id="KW-0479">Metal-binding</keyword>
<keyword evidence="3" id="KW-0408">Iron</keyword>
<evidence type="ECO:0000256" key="4">
    <source>
        <dbReference type="ARBA" id="ARBA00023014"/>
    </source>
</evidence>
<evidence type="ECO:0000313" key="8">
    <source>
        <dbReference type="Proteomes" id="UP000000798"/>
    </source>
</evidence>
<dbReference type="HOGENOM" id="CLU_1146270_0_0_0"/>
<gene>
    <name evidence="7" type="primary">soxF</name>
    <name evidence="7" type="ordered locus">aq_234</name>
</gene>
<dbReference type="GO" id="GO:0016491">
    <property type="term" value="F:oxidoreductase activity"/>
    <property type="evidence" value="ECO:0000318"/>
    <property type="project" value="GO_Central"/>
</dbReference>
<evidence type="ECO:0000259" key="6">
    <source>
        <dbReference type="PROSITE" id="PS51296"/>
    </source>
</evidence>
<dbReference type="PANTHER" id="PTHR10134">
    <property type="entry name" value="CYTOCHROME B-C1 COMPLEX SUBUNIT RIESKE, MITOCHONDRIAL"/>
    <property type="match status" value="1"/>
</dbReference>
<feature type="domain" description="Rieske" evidence="6">
    <location>
        <begin position="73"/>
        <end position="186"/>
    </location>
</feature>
<protein>
    <submittedName>
        <fullName evidence="7">Rieske-I iron sulfur protein</fullName>
    </submittedName>
</protein>
<dbReference type="Gene3D" id="2.102.10.10">
    <property type="entry name" value="Rieske [2Fe-2S] iron-sulphur domain"/>
    <property type="match status" value="1"/>
</dbReference>
<dbReference type="OrthoDB" id="25106at2"/>
<dbReference type="InParanoid" id="O66599"/>
<dbReference type="eggNOG" id="COG0723">
    <property type="taxonomic scope" value="Bacteria"/>
</dbReference>
<evidence type="ECO:0000256" key="5">
    <source>
        <dbReference type="ARBA" id="ARBA00023157"/>
    </source>
</evidence>
<dbReference type="EnsemblBacteria" id="AAC06557">
    <property type="protein sequence ID" value="AAC06557"/>
    <property type="gene ID" value="aq_234"/>
</dbReference>
<dbReference type="Pfam" id="PF00355">
    <property type="entry name" value="Rieske"/>
    <property type="match status" value="1"/>
</dbReference>
<keyword evidence="1" id="KW-0001">2Fe-2S</keyword>
<evidence type="ECO:0000313" key="7">
    <source>
        <dbReference type="EMBL" id="AAC06557.1"/>
    </source>
</evidence>
<accession>O66599</accession>
<evidence type="ECO:0000256" key="2">
    <source>
        <dbReference type="ARBA" id="ARBA00022723"/>
    </source>
</evidence>
<dbReference type="SUPFAM" id="SSF50022">
    <property type="entry name" value="ISP domain"/>
    <property type="match status" value="1"/>
</dbReference>
<dbReference type="GO" id="GO:0005886">
    <property type="term" value="C:plasma membrane"/>
    <property type="evidence" value="ECO:0000318"/>
    <property type="project" value="GO_Central"/>
</dbReference>
<sequence length="238" mass="26875">MDRRTFVKACGSVATLSLISSSFFTQTLRAQTNEFKKYKKAILLNKDGNPIKPEEIEVGKQYLFFYPYRSTPAFLLNLGKEVKPVEVKLLDGSSYLWPGGVGPQKSIIAFCAICPHQLSYPTPDYSFINYYPPDKPSKAAKKGNVIQCCAHMSIFDPEKGGVVLDGPAEYPLLTIVLSYEDGKLYAVGTLGVEKFSDFFDAYRSELKKMYKSFRKAKKKVDKSVVMRVEEYVNEVIYC</sequence>
<dbReference type="InterPro" id="IPR017941">
    <property type="entry name" value="Rieske_2Fe-2S"/>
</dbReference>
<dbReference type="PIR" id="C70321">
    <property type="entry name" value="C70321"/>
</dbReference>
<dbReference type="GO" id="GO:0046872">
    <property type="term" value="F:metal ion binding"/>
    <property type="evidence" value="ECO:0007669"/>
    <property type="project" value="UniProtKB-KW"/>
</dbReference>
<proteinExistence type="predicted"/>
<keyword evidence="4" id="KW-0411">Iron-sulfur</keyword>
<organism evidence="7 8">
    <name type="scientific">Aquifex aeolicus (strain VF5)</name>
    <dbReference type="NCBI Taxonomy" id="224324"/>
    <lineage>
        <taxon>Bacteria</taxon>
        <taxon>Pseudomonadati</taxon>
        <taxon>Aquificota</taxon>
        <taxon>Aquificia</taxon>
        <taxon>Aquificales</taxon>
        <taxon>Aquificaceae</taxon>
        <taxon>Aquifex</taxon>
    </lineage>
</organism>
<reference evidence="7 8" key="1">
    <citation type="journal article" date="1998" name="Nature">
        <title>The complete genome of the hyperthermophilic bacterium Aquifex aeolicus.</title>
        <authorList>
            <person name="Deckert G."/>
            <person name="Warren P.V."/>
            <person name="Gaasterland T."/>
            <person name="Young W.G."/>
            <person name="Lenox A.L."/>
            <person name="Graham D.E."/>
            <person name="Overbeek R."/>
            <person name="Snead M.A."/>
            <person name="Keller M."/>
            <person name="Aujay M."/>
            <person name="Huber R."/>
            <person name="Feldman R.A."/>
            <person name="Short J.M."/>
            <person name="Olson G.J."/>
            <person name="Swanson R.V."/>
        </authorList>
    </citation>
    <scope>NUCLEOTIDE SEQUENCE [LARGE SCALE GENOMIC DNA]</scope>
    <source>
        <strain evidence="7 8">VF5</strain>
    </source>
</reference>
<evidence type="ECO:0000256" key="1">
    <source>
        <dbReference type="ARBA" id="ARBA00022714"/>
    </source>
</evidence>
<dbReference type="STRING" id="224324.aq_234"/>
<name>O66599_AQUAE</name>
<dbReference type="GO" id="GO:0051537">
    <property type="term" value="F:2 iron, 2 sulfur cluster binding"/>
    <property type="evidence" value="ECO:0007669"/>
    <property type="project" value="UniProtKB-KW"/>
</dbReference>
<dbReference type="PROSITE" id="PS51296">
    <property type="entry name" value="RIESKE"/>
    <property type="match status" value="1"/>
</dbReference>
<dbReference type="InterPro" id="IPR036922">
    <property type="entry name" value="Rieske_2Fe-2S_sf"/>
</dbReference>
<dbReference type="InterPro" id="IPR014349">
    <property type="entry name" value="Rieske_Fe-S_prot"/>
</dbReference>
<dbReference type="Proteomes" id="UP000000798">
    <property type="component" value="Chromosome"/>
</dbReference>
<keyword evidence="8" id="KW-1185">Reference proteome</keyword>
<dbReference type="KEGG" id="aae:aq_234"/>